<evidence type="ECO:0008006" key="3">
    <source>
        <dbReference type="Google" id="ProtNLM"/>
    </source>
</evidence>
<dbReference type="PANTHER" id="PTHR46082:SF11">
    <property type="entry name" value="AAA+ ATPASE DOMAIN-CONTAINING PROTEIN-RELATED"/>
    <property type="match status" value="1"/>
</dbReference>
<proteinExistence type="predicted"/>
<dbReference type="SUPFAM" id="SSF53167">
    <property type="entry name" value="Purine and uridine phosphorylases"/>
    <property type="match status" value="1"/>
</dbReference>
<dbReference type="Gene3D" id="3.40.50.1580">
    <property type="entry name" value="Nucleoside phosphorylase domain"/>
    <property type="match status" value="1"/>
</dbReference>
<dbReference type="InterPro" id="IPR035994">
    <property type="entry name" value="Nucleoside_phosphorylase_sf"/>
</dbReference>
<feature type="region of interest" description="Disordered" evidence="1">
    <location>
        <begin position="1"/>
        <end position="22"/>
    </location>
</feature>
<dbReference type="AlphaFoldDB" id="A0A0B7KRS4"/>
<organism evidence="2">
    <name type="scientific">Bionectria ochroleuca</name>
    <name type="common">Gliocladium roseum</name>
    <dbReference type="NCBI Taxonomy" id="29856"/>
    <lineage>
        <taxon>Eukaryota</taxon>
        <taxon>Fungi</taxon>
        <taxon>Dikarya</taxon>
        <taxon>Ascomycota</taxon>
        <taxon>Pezizomycotina</taxon>
        <taxon>Sordariomycetes</taxon>
        <taxon>Hypocreomycetidae</taxon>
        <taxon>Hypocreales</taxon>
        <taxon>Bionectriaceae</taxon>
        <taxon>Clonostachys</taxon>
    </lineage>
</organism>
<dbReference type="InterPro" id="IPR053137">
    <property type="entry name" value="NLR-like"/>
</dbReference>
<protein>
    <recommendedName>
        <fullName evidence="3">Nucleoside phosphorylase domain-containing protein</fullName>
    </recommendedName>
</protein>
<dbReference type="PANTHER" id="PTHR46082">
    <property type="entry name" value="ATP/GTP-BINDING PROTEIN-RELATED"/>
    <property type="match status" value="1"/>
</dbReference>
<dbReference type="GO" id="GO:0009116">
    <property type="term" value="P:nucleoside metabolic process"/>
    <property type="evidence" value="ECO:0007669"/>
    <property type="project" value="InterPro"/>
</dbReference>
<evidence type="ECO:0000256" key="1">
    <source>
        <dbReference type="SAM" id="MobiDB-lite"/>
    </source>
</evidence>
<dbReference type="EMBL" id="CDPU01000123">
    <property type="protein sequence ID" value="CEO57670.1"/>
    <property type="molecule type" value="Genomic_DNA"/>
</dbReference>
<dbReference type="GO" id="GO:0003824">
    <property type="term" value="F:catalytic activity"/>
    <property type="evidence" value="ECO:0007669"/>
    <property type="project" value="InterPro"/>
</dbReference>
<name>A0A0B7KRS4_BIOOC</name>
<sequence length="326" mass="35776">MRTTIARHRLPPRRPSRSTSHLRYPFADIETSVDATDATPTYAIDHFSRRRPTEIRMRCRKDSLEHEAYRIGWICSLEVEHTAAGETLDEERDRLTQNPADHNVYKLGSINNHNVVIILLPTTGNKTAATVIAQMRMAFPSLQYGLLVGIGGGVPIRTENGSLRLGHVVVGTPWVDLTAACRSFSMLHELWLPSAKDLIQIRSAKATPSRSKQLGKSCAEGGCDPGQRIDRRIGEDEESFVVVHRDTIASGVLVVNTAVLRDCLGGLYGVLCFETKAAGAPSQNDQWQGYAAAVAAAYAGQLLFHLPTEASYNLDMADSISELTSH</sequence>
<gene>
    <name evidence="2" type="ORF">BN869_000013728_1</name>
</gene>
<evidence type="ECO:0000313" key="2">
    <source>
        <dbReference type="EMBL" id="CEO57670.1"/>
    </source>
</evidence>
<accession>A0A0B7KRS4</accession>
<reference evidence="2" key="1">
    <citation type="submission" date="2015-01" db="EMBL/GenBank/DDBJ databases">
        <authorList>
            <person name="Durling Mikael"/>
        </authorList>
    </citation>
    <scope>NUCLEOTIDE SEQUENCE</scope>
</reference>
<feature type="compositionally biased region" description="Basic residues" evidence="1">
    <location>
        <begin position="1"/>
        <end position="16"/>
    </location>
</feature>